<evidence type="ECO:0000313" key="1">
    <source>
        <dbReference type="EMBL" id="KDR78491.1"/>
    </source>
</evidence>
<proteinExistence type="predicted"/>
<dbReference type="HOGENOM" id="CLU_2073343_0_0_1"/>
<keyword evidence="2" id="KW-1185">Reference proteome</keyword>
<name>A0A067T5W2_GALM3</name>
<organism evidence="1 2">
    <name type="scientific">Galerina marginata (strain CBS 339.88)</name>
    <dbReference type="NCBI Taxonomy" id="685588"/>
    <lineage>
        <taxon>Eukaryota</taxon>
        <taxon>Fungi</taxon>
        <taxon>Dikarya</taxon>
        <taxon>Basidiomycota</taxon>
        <taxon>Agaricomycotina</taxon>
        <taxon>Agaricomycetes</taxon>
        <taxon>Agaricomycetidae</taxon>
        <taxon>Agaricales</taxon>
        <taxon>Agaricineae</taxon>
        <taxon>Strophariaceae</taxon>
        <taxon>Galerina</taxon>
    </lineage>
</organism>
<protein>
    <submittedName>
        <fullName evidence="1">Uncharacterized protein</fullName>
    </submittedName>
</protein>
<evidence type="ECO:0000313" key="2">
    <source>
        <dbReference type="Proteomes" id="UP000027222"/>
    </source>
</evidence>
<sequence>MGHDGAGGMQQYGAGAAGALGLPGEWIPACGNDQITIVPHKQQQHGCCSFVQRQPPSPLLPFKTRGFPLLVGREGVQAKQQPIVATALVVSHQHAKRKRAARITASLAPFSRDPRAVA</sequence>
<accession>A0A067T5W2</accession>
<reference evidence="2" key="1">
    <citation type="journal article" date="2014" name="Proc. Natl. Acad. Sci. U.S.A.">
        <title>Extensive sampling of basidiomycete genomes demonstrates inadequacy of the white-rot/brown-rot paradigm for wood decay fungi.</title>
        <authorList>
            <person name="Riley R."/>
            <person name="Salamov A.A."/>
            <person name="Brown D.W."/>
            <person name="Nagy L.G."/>
            <person name="Floudas D."/>
            <person name="Held B.W."/>
            <person name="Levasseur A."/>
            <person name="Lombard V."/>
            <person name="Morin E."/>
            <person name="Otillar R."/>
            <person name="Lindquist E.A."/>
            <person name="Sun H."/>
            <person name="LaButti K.M."/>
            <person name="Schmutz J."/>
            <person name="Jabbour D."/>
            <person name="Luo H."/>
            <person name="Baker S.E."/>
            <person name="Pisabarro A.G."/>
            <person name="Walton J.D."/>
            <person name="Blanchette R.A."/>
            <person name="Henrissat B."/>
            <person name="Martin F."/>
            <person name="Cullen D."/>
            <person name="Hibbett D.S."/>
            <person name="Grigoriev I.V."/>
        </authorList>
    </citation>
    <scope>NUCLEOTIDE SEQUENCE [LARGE SCALE GENOMIC DNA]</scope>
    <source>
        <strain evidence="2">CBS 339.88</strain>
    </source>
</reference>
<dbReference type="EMBL" id="KL142374">
    <property type="protein sequence ID" value="KDR78491.1"/>
    <property type="molecule type" value="Genomic_DNA"/>
</dbReference>
<dbReference type="Proteomes" id="UP000027222">
    <property type="component" value="Unassembled WGS sequence"/>
</dbReference>
<dbReference type="AlphaFoldDB" id="A0A067T5W2"/>
<gene>
    <name evidence="1" type="ORF">GALMADRAFT_137552</name>
</gene>